<dbReference type="AlphaFoldDB" id="A0A6J6GAZ3"/>
<proteinExistence type="inferred from homology"/>
<dbReference type="InterPro" id="IPR027461">
    <property type="entry name" value="Carboxypeptidase_A_C_sf"/>
</dbReference>
<dbReference type="Pfam" id="PF17676">
    <property type="entry name" value="Peptidase_S66C"/>
    <property type="match status" value="1"/>
</dbReference>
<organism evidence="5">
    <name type="scientific">freshwater metagenome</name>
    <dbReference type="NCBI Taxonomy" id="449393"/>
    <lineage>
        <taxon>unclassified sequences</taxon>
        <taxon>metagenomes</taxon>
        <taxon>ecological metagenomes</taxon>
    </lineage>
</organism>
<accession>A0A6J6GAZ3</accession>
<dbReference type="EMBL" id="CAEZSR010000277">
    <property type="protein sequence ID" value="CAB4596613.1"/>
    <property type="molecule type" value="Genomic_DNA"/>
</dbReference>
<dbReference type="PIRSF" id="PIRSF028757">
    <property type="entry name" value="LD-carboxypeptidase"/>
    <property type="match status" value="1"/>
</dbReference>
<evidence type="ECO:0000259" key="3">
    <source>
        <dbReference type="Pfam" id="PF02016"/>
    </source>
</evidence>
<evidence type="ECO:0000256" key="2">
    <source>
        <dbReference type="ARBA" id="ARBA00022801"/>
    </source>
</evidence>
<comment type="similarity">
    <text evidence="1">Belongs to the peptidase S66 family.</text>
</comment>
<dbReference type="Gene3D" id="3.50.30.60">
    <property type="entry name" value="LD-carboxypeptidase A C-terminal domain-like"/>
    <property type="match status" value="1"/>
</dbReference>
<evidence type="ECO:0000313" key="5">
    <source>
        <dbReference type="EMBL" id="CAB4596613.1"/>
    </source>
</evidence>
<dbReference type="PANTHER" id="PTHR30237">
    <property type="entry name" value="MURAMOYLTETRAPEPTIDE CARBOXYPEPTIDASE"/>
    <property type="match status" value="1"/>
</dbReference>
<gene>
    <name evidence="5" type="ORF">UFOPK1493_04043</name>
</gene>
<sequence>MVVRPRRLQPGDTVAVVSTSWGGPHAFPAVYRAGLDALERLGLVVREYPCTRRSASELRADPAARAADLTAAFVDPSVAAIVASIGGDDSARILRHLDADVIRENPKVLMGYSDTITQLLFAHRSGLVTFHGPAVMAGLAQSPWFPTWVDHARAILFDPTPTYDYRPFPHWVDEYADWRHTDDPTAVGELRPHDGWRWLNGDGPVRGRLVGGCIEVLEFLKGSRHWPSEDWWDGRILFLETSEERPTVEQVRYWLFNYGVQGVFDRITGLVVGRARGYTDDQKRALDDAIRSVVLDEFGADDVAILTNVDIGHTDPQWIVPLGVLAELHPAAGTFRLLEPAVD</sequence>
<feature type="domain" description="LD-carboxypeptidase C-terminal" evidence="4">
    <location>
        <begin position="206"/>
        <end position="328"/>
    </location>
</feature>
<dbReference type="Gene3D" id="3.40.50.10740">
    <property type="entry name" value="Class I glutamine amidotransferase-like"/>
    <property type="match status" value="1"/>
</dbReference>
<evidence type="ECO:0000259" key="4">
    <source>
        <dbReference type="Pfam" id="PF17676"/>
    </source>
</evidence>
<dbReference type="CDD" id="cd07062">
    <property type="entry name" value="Peptidase_S66_mccF_like"/>
    <property type="match status" value="1"/>
</dbReference>
<dbReference type="SUPFAM" id="SSF141986">
    <property type="entry name" value="LD-carboxypeptidase A C-terminal domain-like"/>
    <property type="match status" value="1"/>
</dbReference>
<dbReference type="InterPro" id="IPR003507">
    <property type="entry name" value="S66_fam"/>
</dbReference>
<dbReference type="SUPFAM" id="SSF52317">
    <property type="entry name" value="Class I glutamine amidotransferase-like"/>
    <property type="match status" value="1"/>
</dbReference>
<dbReference type="InterPro" id="IPR040449">
    <property type="entry name" value="Peptidase_S66_N"/>
</dbReference>
<name>A0A6J6GAZ3_9ZZZZ</name>
<keyword evidence="2" id="KW-0378">Hydrolase</keyword>
<dbReference type="InterPro" id="IPR027478">
    <property type="entry name" value="LdcA_N"/>
</dbReference>
<dbReference type="Pfam" id="PF02016">
    <property type="entry name" value="Peptidase_S66"/>
    <property type="match status" value="1"/>
</dbReference>
<dbReference type="InterPro" id="IPR029062">
    <property type="entry name" value="Class_I_gatase-like"/>
</dbReference>
<dbReference type="InterPro" id="IPR040921">
    <property type="entry name" value="Peptidase_S66C"/>
</dbReference>
<evidence type="ECO:0000256" key="1">
    <source>
        <dbReference type="ARBA" id="ARBA00010233"/>
    </source>
</evidence>
<feature type="domain" description="LD-carboxypeptidase N-terminal" evidence="3">
    <location>
        <begin position="14"/>
        <end position="132"/>
    </location>
</feature>
<protein>
    <submittedName>
        <fullName evidence="5">Unannotated protein</fullName>
    </submittedName>
</protein>
<dbReference type="GO" id="GO:0016787">
    <property type="term" value="F:hydrolase activity"/>
    <property type="evidence" value="ECO:0007669"/>
    <property type="project" value="UniProtKB-KW"/>
</dbReference>
<dbReference type="PANTHER" id="PTHR30237:SF4">
    <property type="entry name" value="LD-CARBOXYPEPTIDASE C-TERMINAL DOMAIN-CONTAINING PROTEIN"/>
    <property type="match status" value="1"/>
</dbReference>
<reference evidence="5" key="1">
    <citation type="submission" date="2020-05" db="EMBL/GenBank/DDBJ databases">
        <authorList>
            <person name="Chiriac C."/>
            <person name="Salcher M."/>
            <person name="Ghai R."/>
            <person name="Kavagutti S V."/>
        </authorList>
    </citation>
    <scope>NUCLEOTIDE SEQUENCE</scope>
</reference>